<comment type="caution">
    <text evidence="1">The sequence shown here is derived from an EMBL/GenBank/DDBJ whole genome shotgun (WGS) entry which is preliminary data.</text>
</comment>
<dbReference type="Proteomes" id="UP000078397">
    <property type="component" value="Unassembled WGS sequence"/>
</dbReference>
<gene>
    <name evidence="1" type="ORF">VFPPC_17950</name>
</gene>
<name>A0A219APX0_METCM</name>
<dbReference type="EMBL" id="LSBJ02000005">
    <property type="protein sequence ID" value="OWT42857.1"/>
    <property type="molecule type" value="Genomic_DNA"/>
</dbReference>
<accession>A0A219APX0</accession>
<evidence type="ECO:0000313" key="2">
    <source>
        <dbReference type="Proteomes" id="UP000078397"/>
    </source>
</evidence>
<dbReference type="GeneID" id="33936838"/>
<dbReference type="AlphaFoldDB" id="A0A219APX0"/>
<dbReference type="RefSeq" id="XP_022285328.1">
    <property type="nucleotide sequence ID" value="XM_022429618.1"/>
</dbReference>
<proteinExistence type="predicted"/>
<protein>
    <submittedName>
        <fullName evidence="1">Uncharacterized protein</fullName>
    </submittedName>
</protein>
<evidence type="ECO:0000313" key="1">
    <source>
        <dbReference type="EMBL" id="OWT42857.1"/>
    </source>
</evidence>
<keyword evidence="2" id="KW-1185">Reference proteome</keyword>
<organism evidence="1 2">
    <name type="scientific">Pochonia chlamydosporia 170</name>
    <dbReference type="NCBI Taxonomy" id="1380566"/>
    <lineage>
        <taxon>Eukaryota</taxon>
        <taxon>Fungi</taxon>
        <taxon>Dikarya</taxon>
        <taxon>Ascomycota</taxon>
        <taxon>Pezizomycotina</taxon>
        <taxon>Sordariomycetes</taxon>
        <taxon>Hypocreomycetidae</taxon>
        <taxon>Hypocreales</taxon>
        <taxon>Clavicipitaceae</taxon>
        <taxon>Pochonia</taxon>
    </lineage>
</organism>
<reference evidence="1 2" key="1">
    <citation type="journal article" date="2016" name="PLoS Pathog.">
        <title>Biosynthesis of antibiotic leucinostatins in bio-control fungus Purpureocillium lilacinum and their inhibition on phytophthora revealed by genome mining.</title>
        <authorList>
            <person name="Wang G."/>
            <person name="Liu Z."/>
            <person name="Lin R."/>
            <person name="Li E."/>
            <person name="Mao Z."/>
            <person name="Ling J."/>
            <person name="Yang Y."/>
            <person name="Yin W.B."/>
            <person name="Xie B."/>
        </authorList>
    </citation>
    <scope>NUCLEOTIDE SEQUENCE [LARGE SCALE GENOMIC DNA]</scope>
    <source>
        <strain evidence="1">170</strain>
    </source>
</reference>
<sequence length="120" mass="13937">MTHKFYCSDQSSYEFKPRTASSPSLKHERGASRLIYTYVQSTARALRSLPHIIYNNVAFRFSHHHPPPPFSSQIQLLSRIFGRNLRDNRHRTAQTTTTKASFTRHTSKWYLFAPCPVLSP</sequence>
<dbReference type="KEGG" id="pchm:VFPPC_17950"/>